<name>A0A852YED9_9MICO</name>
<evidence type="ECO:0000313" key="4">
    <source>
        <dbReference type="Proteomes" id="UP000553888"/>
    </source>
</evidence>
<dbReference type="PANTHER" id="PTHR43364:SF4">
    <property type="entry name" value="NAD(P)-LINKED OXIDOREDUCTASE SUPERFAMILY PROTEIN"/>
    <property type="match status" value="1"/>
</dbReference>
<reference evidence="3 4" key="1">
    <citation type="submission" date="2020-07" db="EMBL/GenBank/DDBJ databases">
        <title>Sequencing the genomes of 1000 actinobacteria strains.</title>
        <authorList>
            <person name="Klenk H.-P."/>
        </authorList>
    </citation>
    <scope>NUCLEOTIDE SEQUENCE [LARGE SCALE GENOMIC DNA]</scope>
    <source>
        <strain evidence="3 4">DSM 23141</strain>
    </source>
</reference>
<keyword evidence="1" id="KW-0560">Oxidoreductase</keyword>
<dbReference type="AlphaFoldDB" id="A0A852YED9"/>
<comment type="caution">
    <text evidence="3">The sequence shown here is derived from an EMBL/GenBank/DDBJ whole genome shotgun (WGS) entry which is preliminary data.</text>
</comment>
<dbReference type="Gene3D" id="3.20.20.100">
    <property type="entry name" value="NADP-dependent oxidoreductase domain"/>
    <property type="match status" value="1"/>
</dbReference>
<dbReference type="InterPro" id="IPR036812">
    <property type="entry name" value="NAD(P)_OxRdtase_dom_sf"/>
</dbReference>
<dbReference type="SUPFAM" id="SSF51430">
    <property type="entry name" value="NAD(P)-linked oxidoreductase"/>
    <property type="match status" value="1"/>
</dbReference>
<dbReference type="InterPro" id="IPR023210">
    <property type="entry name" value="NADP_OxRdtase_dom"/>
</dbReference>
<dbReference type="FunFam" id="3.20.20.100:FF:000004">
    <property type="entry name" value="Oxidoreductase, aldo/keto reductase"/>
    <property type="match status" value="1"/>
</dbReference>
<dbReference type="GO" id="GO:0005829">
    <property type="term" value="C:cytosol"/>
    <property type="evidence" value="ECO:0007669"/>
    <property type="project" value="TreeGrafter"/>
</dbReference>
<proteinExistence type="predicted"/>
<feature type="domain" description="NADP-dependent oxidoreductase" evidence="2">
    <location>
        <begin position="18"/>
        <end position="315"/>
    </location>
</feature>
<dbReference type="PANTHER" id="PTHR43364">
    <property type="entry name" value="NADH-SPECIFIC METHYLGLYOXAL REDUCTASE-RELATED"/>
    <property type="match status" value="1"/>
</dbReference>
<keyword evidence="4" id="KW-1185">Reference proteome</keyword>
<gene>
    <name evidence="3" type="ORF">BJ979_002296</name>
</gene>
<protein>
    <submittedName>
        <fullName evidence="3">Aryl-alcohol dehydrogenase-like predicted oxidoreductase</fullName>
    </submittedName>
</protein>
<evidence type="ECO:0000256" key="1">
    <source>
        <dbReference type="ARBA" id="ARBA00023002"/>
    </source>
</evidence>
<dbReference type="InterPro" id="IPR050523">
    <property type="entry name" value="AKR_Detox_Biosynth"/>
</dbReference>
<evidence type="ECO:0000313" key="3">
    <source>
        <dbReference type="EMBL" id="NYG99670.1"/>
    </source>
</evidence>
<organism evidence="3 4">
    <name type="scientific">Schumannella luteola</name>
    <dbReference type="NCBI Taxonomy" id="472059"/>
    <lineage>
        <taxon>Bacteria</taxon>
        <taxon>Bacillati</taxon>
        <taxon>Actinomycetota</taxon>
        <taxon>Actinomycetes</taxon>
        <taxon>Micrococcales</taxon>
        <taxon>Microbacteriaceae</taxon>
        <taxon>Schumannella</taxon>
    </lineage>
</organism>
<evidence type="ECO:0000259" key="2">
    <source>
        <dbReference type="Pfam" id="PF00248"/>
    </source>
</evidence>
<accession>A0A852YED9</accession>
<dbReference type="Pfam" id="PF00248">
    <property type="entry name" value="Aldo_ket_red"/>
    <property type="match status" value="1"/>
</dbReference>
<dbReference type="EMBL" id="JACBZY010000001">
    <property type="protein sequence ID" value="NYG99670.1"/>
    <property type="molecule type" value="Genomic_DNA"/>
</dbReference>
<dbReference type="GO" id="GO:0016491">
    <property type="term" value="F:oxidoreductase activity"/>
    <property type="evidence" value="ECO:0007669"/>
    <property type="project" value="UniProtKB-KW"/>
</dbReference>
<dbReference type="Proteomes" id="UP000553888">
    <property type="component" value="Unassembled WGS sequence"/>
</dbReference>
<sequence length="326" mass="34848">MSMEYRTLGRSGLRVSAVGLGCNNLGRTGTLTFEQEGADAVVGAAIDAGVTLFDTADMYGAEYGLSERMLGRALGSRRDEVVVATKFGHSGYPAPISGWGAKGSRRYIRQAVEGSLSRLGTDRIDLYQLHTPDPITPIDETLAALDELVKEGKVLYIGHSNLSGWQLAEAELTAQLLGTAHFVSAQNEYSLLERGVEQELLPAAEHFGVGFLPYFPLANGLFSGKFSRTERPADTRISRQRPHIADNAPWDAIEAMTAFAAERGVTILEATIGWLLAQPALTSVIAGATKPEQIQQNAAAASAWTPDVEEVSAISRLFPASAAVAD</sequence>